<accession>A0A1C3NW84</accession>
<name>A0A1C3NW84_9ACTN</name>
<dbReference type="EMBL" id="FLUV01000710">
    <property type="protein sequence ID" value="SBW20467.1"/>
    <property type="molecule type" value="Genomic_DNA"/>
</dbReference>
<sequence>MATAEITQTLDLTSARFYQIIGSDPMFLEPVATTLRAGKIRRAENVKKSV</sequence>
<evidence type="ECO:0000313" key="1">
    <source>
        <dbReference type="EMBL" id="SBW20467.1"/>
    </source>
</evidence>
<dbReference type="Proteomes" id="UP000199013">
    <property type="component" value="Unassembled WGS sequence"/>
</dbReference>
<proteinExistence type="predicted"/>
<keyword evidence="2" id="KW-1185">Reference proteome</keyword>
<reference evidence="2" key="1">
    <citation type="submission" date="2016-02" db="EMBL/GenBank/DDBJ databases">
        <authorList>
            <person name="Wibberg D."/>
        </authorList>
    </citation>
    <scope>NUCLEOTIDE SEQUENCE [LARGE SCALE GENOMIC DNA]</scope>
</reference>
<protein>
    <submittedName>
        <fullName evidence="1">Uncharacterized protein</fullName>
    </submittedName>
</protein>
<evidence type="ECO:0000313" key="2">
    <source>
        <dbReference type="Proteomes" id="UP000199013"/>
    </source>
</evidence>
<organism evidence="1 2">
    <name type="scientific">Candidatus Protofrankia californiensis</name>
    <dbReference type="NCBI Taxonomy" id="1839754"/>
    <lineage>
        <taxon>Bacteria</taxon>
        <taxon>Bacillati</taxon>
        <taxon>Actinomycetota</taxon>
        <taxon>Actinomycetes</taxon>
        <taxon>Frankiales</taxon>
        <taxon>Frankiaceae</taxon>
        <taxon>Protofrankia</taxon>
    </lineage>
</organism>
<dbReference type="AlphaFoldDB" id="A0A1C3NW84"/>
<gene>
    <name evidence="1" type="ORF">FDG2_1699</name>
</gene>